<gene>
    <name evidence="3" type="ORF">JBS370_LOCUS25615</name>
    <name evidence="2" type="ORF">ZHD862_LOCUS29022</name>
</gene>
<evidence type="ECO:0000313" key="2">
    <source>
        <dbReference type="EMBL" id="CAF1321224.1"/>
    </source>
</evidence>
<name>A0A815FN30_9BILA</name>
<dbReference type="Proteomes" id="UP000663864">
    <property type="component" value="Unassembled WGS sequence"/>
</dbReference>
<comment type="caution">
    <text evidence="2">The sequence shown here is derived from an EMBL/GenBank/DDBJ whole genome shotgun (WGS) entry which is preliminary data.</text>
</comment>
<feature type="transmembrane region" description="Helical" evidence="1">
    <location>
        <begin position="48"/>
        <end position="72"/>
    </location>
</feature>
<evidence type="ECO:0000256" key="1">
    <source>
        <dbReference type="SAM" id="Phobius"/>
    </source>
</evidence>
<evidence type="ECO:0000313" key="4">
    <source>
        <dbReference type="Proteomes" id="UP000663864"/>
    </source>
</evidence>
<accession>A0A815FN30</accession>
<keyword evidence="1" id="KW-1133">Transmembrane helix</keyword>
<dbReference type="Proteomes" id="UP000663836">
    <property type="component" value="Unassembled WGS sequence"/>
</dbReference>
<protein>
    <submittedName>
        <fullName evidence="2">Uncharacterized protein</fullName>
    </submittedName>
</protein>
<dbReference type="EMBL" id="CAJOBD010004302">
    <property type="protein sequence ID" value="CAF3989022.1"/>
    <property type="molecule type" value="Genomic_DNA"/>
</dbReference>
<keyword evidence="1" id="KW-0812">Transmembrane</keyword>
<dbReference type="AlphaFoldDB" id="A0A815FN30"/>
<keyword evidence="1" id="KW-0472">Membrane</keyword>
<reference evidence="2" key="1">
    <citation type="submission" date="2021-02" db="EMBL/GenBank/DDBJ databases">
        <authorList>
            <person name="Nowell W R."/>
        </authorList>
    </citation>
    <scope>NUCLEOTIDE SEQUENCE</scope>
</reference>
<organism evidence="2 4">
    <name type="scientific">Rotaria sordida</name>
    <dbReference type="NCBI Taxonomy" id="392033"/>
    <lineage>
        <taxon>Eukaryota</taxon>
        <taxon>Metazoa</taxon>
        <taxon>Spiralia</taxon>
        <taxon>Gnathifera</taxon>
        <taxon>Rotifera</taxon>
        <taxon>Eurotatoria</taxon>
        <taxon>Bdelloidea</taxon>
        <taxon>Philodinida</taxon>
        <taxon>Philodinidae</taxon>
        <taxon>Rotaria</taxon>
    </lineage>
</organism>
<dbReference type="EMBL" id="CAJNOT010002496">
    <property type="protein sequence ID" value="CAF1321224.1"/>
    <property type="molecule type" value="Genomic_DNA"/>
</dbReference>
<evidence type="ECO:0000313" key="3">
    <source>
        <dbReference type="EMBL" id="CAF3989022.1"/>
    </source>
</evidence>
<sequence>MFNLPPPPRFTLPPPPKFPSDVFDIKILLQLTCSSIQQEQHQQQQINLHLVIISFIIIIILAIFLTLLFIYIQFYYRRKSFKNKFVSKSITTIPKDISIYRNYSYEAINYNMYLDSINSSETFLSINPNHIIYNQCHQISSHPSYYYTIP</sequence>
<proteinExistence type="predicted"/>